<dbReference type="AlphaFoldDB" id="A0A066WU65"/>
<dbReference type="Pfam" id="PF12706">
    <property type="entry name" value="Lactamase_B_2"/>
    <property type="match status" value="1"/>
</dbReference>
<feature type="region of interest" description="Disordered" evidence="11">
    <location>
        <begin position="324"/>
        <end position="344"/>
    </location>
</feature>
<evidence type="ECO:0000256" key="8">
    <source>
        <dbReference type="ARBA" id="ARBA00022759"/>
    </source>
</evidence>
<comment type="similarity">
    <text evidence="3">Belongs to the RNase Z family.</text>
</comment>
<protein>
    <recommendedName>
        <fullName evidence="4">ribonuclease Z</fullName>
        <ecNumber evidence="4">3.1.26.11</ecNumber>
    </recommendedName>
</protein>
<dbReference type="GO" id="GO:0005739">
    <property type="term" value="C:mitochondrion"/>
    <property type="evidence" value="ECO:0007669"/>
    <property type="project" value="TreeGrafter"/>
</dbReference>
<feature type="region of interest" description="Disordered" evidence="11">
    <location>
        <begin position="410"/>
        <end position="450"/>
    </location>
</feature>
<organism evidence="14 15">
    <name type="scientific">Colletotrichum sublineola</name>
    <name type="common">Sorghum anthracnose fungus</name>
    <dbReference type="NCBI Taxonomy" id="1173701"/>
    <lineage>
        <taxon>Eukaryota</taxon>
        <taxon>Fungi</taxon>
        <taxon>Dikarya</taxon>
        <taxon>Ascomycota</taxon>
        <taxon>Pezizomycotina</taxon>
        <taxon>Sordariomycetes</taxon>
        <taxon>Hypocreomycetidae</taxon>
        <taxon>Glomerellales</taxon>
        <taxon>Glomerellaceae</taxon>
        <taxon>Colletotrichum</taxon>
        <taxon>Colletotrichum graminicola species complex</taxon>
    </lineage>
</organism>
<evidence type="ECO:0000256" key="10">
    <source>
        <dbReference type="ARBA" id="ARBA00022833"/>
    </source>
</evidence>
<evidence type="ECO:0000256" key="2">
    <source>
        <dbReference type="ARBA" id="ARBA00001947"/>
    </source>
</evidence>
<keyword evidence="15" id="KW-1185">Reference proteome</keyword>
<dbReference type="CDD" id="cd07718">
    <property type="entry name" value="RNaseZ_ELAC1_ELAC2-C-term-like_MBL-fold"/>
    <property type="match status" value="1"/>
</dbReference>
<feature type="compositionally biased region" description="Basic and acidic residues" evidence="11">
    <location>
        <begin position="436"/>
        <end position="448"/>
    </location>
</feature>
<keyword evidence="8" id="KW-0255">Endonuclease</keyword>
<reference evidence="15" key="1">
    <citation type="journal article" date="2014" name="Genome Announc.">
        <title>Draft genome sequence of Colletotrichum sublineola, a destructive pathogen of cultivated sorghum.</title>
        <authorList>
            <person name="Baroncelli R."/>
            <person name="Sanz-Martin J.M."/>
            <person name="Rech G.E."/>
            <person name="Sukno S.A."/>
            <person name="Thon M.R."/>
        </authorList>
    </citation>
    <scope>NUCLEOTIDE SEQUENCE [LARGE SCALE GENOMIC DNA]</scope>
    <source>
        <strain evidence="15">TX430BB</strain>
    </source>
</reference>
<evidence type="ECO:0000256" key="9">
    <source>
        <dbReference type="ARBA" id="ARBA00022801"/>
    </source>
</evidence>
<dbReference type="Proteomes" id="UP000027238">
    <property type="component" value="Unassembled WGS sequence"/>
</dbReference>
<dbReference type="HOGENOM" id="CLU_006220_0_0_1"/>
<keyword evidence="9" id="KW-0378">Hydrolase</keyword>
<name>A0A066WU65_COLSU</name>
<sequence>MYRPVNQKHVVRALNSFHNALACSTGVARSLTAAASRRYHDGKPKPASSSAPPFSSSPRFSSRSWTKASPTATAPYPKPRRPSVKKPEVSPFPTATSTFRNHKPPSRFAPVEAAVAAKKTSAAIKRINEKKTKYISRNTFPDLKSQRPLPEDLDSYKGRSTPGAPLSFHKILRGDPESFPGKKVICIPGNWDDISRGTGGVRNFFFCRHLLVGPLKKKTTPAPPHRIDWKNARLTTMANYVQIAATPTADTGAALLLHFDHRRYLFGNLSEGTQRALSQRKLAVAKLETLFISGQTKWENTGGMIGMMLTIADVQDGSRREIEARNEERKKAGKKEVKPKGPDRFEIHGARNLNYSIATARTFIFRKGLPMRAVELYEDPRLTNPEASTPDWEDDAIQVWKVPISATADDFSSPLNKPRKRSHEVMTAEDEALQTHSHENSASDEQAKAKKHGVLEAVSQCIAAKDEKETGPTDEPEEAKAREALEAIVGDMFSSDWTMDRLYETTLSQVQLPATIFVKEDGQIKKYTGPLPSDKGEVPDVEVLVRYPWPAATVQSLPPVTPSNSATCYVVKNRGRRGKFNPVIAKELGVDPPKFKYLAIGKTVVGRTGVEVTPDMVLGERVKPVGFAVIDIANTSFIESFLARSEWQNQTLMDNVRIFYWILGQSVIDDPRIQTFIKERPDVNHVIMAPGVSPNMVSMESYALLHAKLRRIDPDRFPPLNYDNTVRDLSHLGPNVEAARVGMKANLGSGFEPKNDEIVPFPTFKEVDSIDHKALQLSQAAAAKISQPRFLKEVERAEQDIPNRDTEIIPLGTGSALPSKYRNVSSTLIRVPQYGTYVLDCGENTLGQLRRAYPAEEVTKILQETRCIFISHMHADHQLGTARFISAWADATAHLDPPPRLAIAGTNAMYPFLLEYNRIESIVFKRLQFIRQGHMFPQNDGRLPADCPSRLASLQLVRVSHCQNAYAGVLTWPSGLKIAYSGDCRPSDNFVEAAKGATLLIHECTFDDSKMGDALAKKHSTMSEALDVGYRMGARRVLLTHFSQRYARLPIFEKRTTPGGADQAVLMAFDQMRIKLGEFRQAQAFLPAIRRFFDTDDPNAEEDE</sequence>
<evidence type="ECO:0000256" key="4">
    <source>
        <dbReference type="ARBA" id="ARBA00012477"/>
    </source>
</evidence>
<dbReference type="GO" id="GO:0042781">
    <property type="term" value="F:3'-tRNA processing endoribonuclease activity"/>
    <property type="evidence" value="ECO:0007669"/>
    <property type="project" value="UniProtKB-EC"/>
</dbReference>
<keyword evidence="6" id="KW-0540">Nuclease</keyword>
<dbReference type="Pfam" id="PF13691">
    <property type="entry name" value="Lactamase_B_4"/>
    <property type="match status" value="1"/>
</dbReference>
<evidence type="ECO:0000256" key="7">
    <source>
        <dbReference type="ARBA" id="ARBA00022723"/>
    </source>
</evidence>
<dbReference type="EMBL" id="JMSE01001545">
    <property type="protein sequence ID" value="KDN60167.1"/>
    <property type="molecule type" value="Genomic_DNA"/>
</dbReference>
<dbReference type="InterPro" id="IPR036866">
    <property type="entry name" value="RibonucZ/Hydroxyglut_hydro"/>
</dbReference>
<dbReference type="OrthoDB" id="527344at2759"/>
<dbReference type="GO" id="GO:1990180">
    <property type="term" value="P:mitochondrial tRNA 3'-end processing"/>
    <property type="evidence" value="ECO:0007669"/>
    <property type="project" value="TreeGrafter"/>
</dbReference>
<dbReference type="InterPro" id="IPR047151">
    <property type="entry name" value="RNZ2-like"/>
</dbReference>
<evidence type="ECO:0000256" key="6">
    <source>
        <dbReference type="ARBA" id="ARBA00022722"/>
    </source>
</evidence>
<accession>A0A066WU65</accession>
<dbReference type="InterPro" id="IPR001279">
    <property type="entry name" value="Metallo-B-lactamas"/>
</dbReference>
<dbReference type="PANTHER" id="PTHR12553:SF49">
    <property type="entry name" value="ZINC PHOSPHODIESTERASE ELAC PROTEIN 2"/>
    <property type="match status" value="1"/>
</dbReference>
<evidence type="ECO:0000256" key="11">
    <source>
        <dbReference type="SAM" id="MobiDB-lite"/>
    </source>
</evidence>
<evidence type="ECO:0000256" key="1">
    <source>
        <dbReference type="ARBA" id="ARBA00000402"/>
    </source>
</evidence>
<dbReference type="EC" id="3.1.26.11" evidence="4"/>
<evidence type="ECO:0000256" key="5">
    <source>
        <dbReference type="ARBA" id="ARBA00022694"/>
    </source>
</evidence>
<keyword evidence="10" id="KW-0862">Zinc</keyword>
<dbReference type="eggNOG" id="KOG2121">
    <property type="taxonomic scope" value="Eukaryota"/>
</dbReference>
<feature type="domain" description="tRNase Z endonuclease" evidence="13">
    <location>
        <begin position="242"/>
        <end position="303"/>
    </location>
</feature>
<evidence type="ECO:0000259" key="13">
    <source>
        <dbReference type="Pfam" id="PF13691"/>
    </source>
</evidence>
<evidence type="ECO:0000313" key="15">
    <source>
        <dbReference type="Proteomes" id="UP000027238"/>
    </source>
</evidence>
<comment type="catalytic activity">
    <reaction evidence="1">
        <text>Endonucleolytic cleavage of RNA, removing extra 3' nucleotides from tRNA precursor, generating 3' termini of tRNAs. A 3'-hydroxy group is left at the tRNA terminus and a 5'-phosphoryl group is left at the trailer molecule.</text>
        <dbReference type="EC" id="3.1.26.11"/>
    </reaction>
</comment>
<dbReference type="GO" id="GO:0046872">
    <property type="term" value="F:metal ion binding"/>
    <property type="evidence" value="ECO:0007669"/>
    <property type="project" value="UniProtKB-KW"/>
</dbReference>
<evidence type="ECO:0000259" key="12">
    <source>
        <dbReference type="Pfam" id="PF12706"/>
    </source>
</evidence>
<gene>
    <name evidence="14" type="ORF">CSUB01_07124</name>
</gene>
<keyword evidence="7" id="KW-0479">Metal-binding</keyword>
<keyword evidence="5" id="KW-0819">tRNA processing</keyword>
<dbReference type="PANTHER" id="PTHR12553">
    <property type="entry name" value="ZINC PHOSPHODIESTERASE ELAC PROTEIN 2"/>
    <property type="match status" value="1"/>
</dbReference>
<evidence type="ECO:0000313" key="14">
    <source>
        <dbReference type="EMBL" id="KDN60167.1"/>
    </source>
</evidence>
<dbReference type="InterPro" id="IPR027794">
    <property type="entry name" value="tRNase_Z_dom"/>
</dbReference>
<comment type="cofactor">
    <cofactor evidence="2">
        <name>Zn(2+)</name>
        <dbReference type="ChEBI" id="CHEBI:29105"/>
    </cofactor>
</comment>
<proteinExistence type="inferred from homology"/>
<feature type="domain" description="Metallo-beta-lactamase" evidence="12">
    <location>
        <begin position="837"/>
        <end position="1042"/>
    </location>
</feature>
<dbReference type="STRING" id="1173701.A0A066WU65"/>
<dbReference type="OMA" id="MSHCKHT"/>
<dbReference type="SUPFAM" id="SSF56281">
    <property type="entry name" value="Metallo-hydrolase/oxidoreductase"/>
    <property type="match status" value="1"/>
</dbReference>
<comment type="caution">
    <text evidence="14">The sequence shown here is derived from an EMBL/GenBank/DDBJ whole genome shotgun (WGS) entry which is preliminary data.</text>
</comment>
<dbReference type="Gene3D" id="3.60.15.10">
    <property type="entry name" value="Ribonuclease Z/Hydroxyacylglutathione hydrolase-like"/>
    <property type="match status" value="2"/>
</dbReference>
<feature type="compositionally biased region" description="Low complexity" evidence="11">
    <location>
        <begin position="45"/>
        <end position="64"/>
    </location>
</feature>
<feature type="region of interest" description="Disordered" evidence="11">
    <location>
        <begin position="37"/>
        <end position="107"/>
    </location>
</feature>
<evidence type="ECO:0000256" key="3">
    <source>
        <dbReference type="ARBA" id="ARBA00007823"/>
    </source>
</evidence>